<dbReference type="AlphaFoldDB" id="A0A937XEQ1"/>
<evidence type="ECO:0000256" key="2">
    <source>
        <dbReference type="ARBA" id="ARBA00022801"/>
    </source>
</evidence>
<gene>
    <name evidence="4" type="ORF">FJY68_00245</name>
</gene>
<dbReference type="GO" id="GO:0016787">
    <property type="term" value="F:hydrolase activity"/>
    <property type="evidence" value="ECO:0007669"/>
    <property type="project" value="UniProtKB-KW"/>
</dbReference>
<dbReference type="InterPro" id="IPR050565">
    <property type="entry name" value="LYPA1-2/EST-like"/>
</dbReference>
<dbReference type="PANTHER" id="PTHR10655">
    <property type="entry name" value="LYSOPHOSPHOLIPASE-RELATED"/>
    <property type="match status" value="1"/>
</dbReference>
<comment type="caution">
    <text evidence="4">The sequence shown here is derived from an EMBL/GenBank/DDBJ whole genome shotgun (WGS) entry which is preliminary data.</text>
</comment>
<evidence type="ECO:0000313" key="4">
    <source>
        <dbReference type="EMBL" id="MBM3330263.1"/>
    </source>
</evidence>
<dbReference type="InterPro" id="IPR011990">
    <property type="entry name" value="TPR-like_helical_dom_sf"/>
</dbReference>
<name>A0A937XEQ1_UNCW3</name>
<dbReference type="Gene3D" id="3.40.50.1820">
    <property type="entry name" value="alpha/beta hydrolase"/>
    <property type="match status" value="1"/>
</dbReference>
<evidence type="ECO:0000313" key="5">
    <source>
        <dbReference type="Proteomes" id="UP000779900"/>
    </source>
</evidence>
<keyword evidence="2" id="KW-0378">Hydrolase</keyword>
<protein>
    <recommendedName>
        <fullName evidence="3">Phospholipase/carboxylesterase/thioesterase domain-containing protein</fullName>
    </recommendedName>
</protein>
<dbReference type="EMBL" id="VGIR01000001">
    <property type="protein sequence ID" value="MBM3330263.1"/>
    <property type="molecule type" value="Genomic_DNA"/>
</dbReference>
<accession>A0A937XEQ1</accession>
<dbReference type="InterPro" id="IPR029058">
    <property type="entry name" value="AB_hydrolase_fold"/>
</dbReference>
<organism evidence="4 5">
    <name type="scientific">candidate division WOR-3 bacterium</name>
    <dbReference type="NCBI Taxonomy" id="2052148"/>
    <lineage>
        <taxon>Bacteria</taxon>
        <taxon>Bacteria division WOR-3</taxon>
    </lineage>
</organism>
<dbReference type="SUPFAM" id="SSF48452">
    <property type="entry name" value="TPR-like"/>
    <property type="match status" value="1"/>
</dbReference>
<dbReference type="NCBIfam" id="NF047558">
    <property type="entry name" value="TPR_END_plus"/>
    <property type="match status" value="1"/>
</dbReference>
<evidence type="ECO:0000256" key="1">
    <source>
        <dbReference type="ARBA" id="ARBA00006499"/>
    </source>
</evidence>
<dbReference type="PANTHER" id="PTHR10655:SF17">
    <property type="entry name" value="LYSOPHOSPHOLIPASE-LIKE PROTEIN 1"/>
    <property type="match status" value="1"/>
</dbReference>
<dbReference type="Gene3D" id="1.25.40.10">
    <property type="entry name" value="Tetratricopeptide repeat domain"/>
    <property type="match status" value="1"/>
</dbReference>
<feature type="domain" description="Phospholipase/carboxylesterase/thioesterase" evidence="3">
    <location>
        <begin position="165"/>
        <end position="356"/>
    </location>
</feature>
<proteinExistence type="inferred from homology"/>
<comment type="similarity">
    <text evidence="1">Belongs to the AB hydrolase superfamily. AB hydrolase 2 family.</text>
</comment>
<dbReference type="Pfam" id="PF02230">
    <property type="entry name" value="Abhydrolase_2"/>
    <property type="match status" value="1"/>
</dbReference>
<dbReference type="InterPro" id="IPR003140">
    <property type="entry name" value="PLipase/COase/thioEstase"/>
</dbReference>
<evidence type="ECO:0000259" key="3">
    <source>
        <dbReference type="Pfam" id="PF02230"/>
    </source>
</evidence>
<reference evidence="4" key="1">
    <citation type="submission" date="2019-03" db="EMBL/GenBank/DDBJ databases">
        <title>Lake Tanganyika Metagenome-Assembled Genomes (MAGs).</title>
        <authorList>
            <person name="Tran P."/>
        </authorList>
    </citation>
    <scope>NUCLEOTIDE SEQUENCE</scope>
    <source>
        <strain evidence="4">K_DeepCast_150m_m2_040</strain>
    </source>
</reference>
<dbReference type="SUPFAM" id="SSF53474">
    <property type="entry name" value="alpha/beta-Hydrolases"/>
    <property type="match status" value="1"/>
</dbReference>
<sequence>MRLLTAIALTVLVGYAQPALNELDPNAGSFLDFPLDSVSRAANAAYQAARYNEAARLYLTALEHDITKSSDIYNLACCYGLLKQDSLAALYLRRAFRAGFDDIGHVKQDPDFDSVRTRPVFATLVESLASHAESAQARTGTQVLVEASSFIPCYVRLPAGYDSTRAYPLVIGLHGFGSDPKSFARLYERAGSPDLIFACLQAPYQFGAGRDLGYSWSTWSKDDSMVGPSSEALACSFVATAAVRLTGQYKTTGTWLLGFSQGCGMAYQTGIGYSDFFQGIIGFGGGFDSLGFTAAQYEEAKNLSVFIAHGKEDRVVEYKNGKNARDFLKRKGFDVTFVEFKGGHTVPEQQLKQAVKWMLGKK</sequence>
<dbReference type="Proteomes" id="UP000779900">
    <property type="component" value="Unassembled WGS sequence"/>
</dbReference>